<dbReference type="Proteomes" id="UP001159364">
    <property type="component" value="Linkage Group LG09"/>
</dbReference>
<gene>
    <name evidence="2" type="ORF">K2173_024266</name>
</gene>
<name>A0AAV8STT1_9ROSI</name>
<keyword evidence="1" id="KW-0413">Isomerase</keyword>
<dbReference type="InterPro" id="IPR001920">
    <property type="entry name" value="Asp/Glu_race"/>
</dbReference>
<protein>
    <recommendedName>
        <fullName evidence="4">Aspartate racemase</fullName>
    </recommendedName>
</protein>
<proteinExistence type="predicted"/>
<evidence type="ECO:0000313" key="3">
    <source>
        <dbReference type="Proteomes" id="UP001159364"/>
    </source>
</evidence>
<dbReference type="Gene3D" id="3.40.50.1860">
    <property type="match status" value="2"/>
</dbReference>
<dbReference type="InterPro" id="IPR015942">
    <property type="entry name" value="Asp/Glu/hydantoin_racemase"/>
</dbReference>
<dbReference type="AlphaFoldDB" id="A0AAV8STT1"/>
<evidence type="ECO:0000256" key="1">
    <source>
        <dbReference type="ARBA" id="ARBA00023235"/>
    </source>
</evidence>
<reference evidence="2 3" key="1">
    <citation type="submission" date="2021-09" db="EMBL/GenBank/DDBJ databases">
        <title>Genomic insights and catalytic innovation underlie evolution of tropane alkaloids biosynthesis.</title>
        <authorList>
            <person name="Wang Y.-J."/>
            <person name="Tian T."/>
            <person name="Huang J.-P."/>
            <person name="Huang S.-X."/>
        </authorList>
    </citation>
    <scope>NUCLEOTIDE SEQUENCE [LARGE SCALE GENOMIC DNA]</scope>
    <source>
        <strain evidence="2">KIB-2018</strain>
        <tissue evidence="2">Leaf</tissue>
    </source>
</reference>
<sequence>MFDGSFAMYFHSLNYPSYTCNQANTQKIAYKVRWNPILAIPPSSTLFHTDKNERYSESEEVSGPLLSQANTVGIIGGVSAKSTLSFMEKLLQWSSKDGQDCLPFIICSDPVLSKELSEHERTQFPYSSRQIERSRLDHTRIVENLRSKRCYLEKSGAHCIVIPCDISHSWYDEISTGCSVTFLHMSECVARELKEAKLKPLEAGSPPRIGVLGTDATLAAGFYQEKLHNEGLEVVLPDKATVEHTVLPAIGALNRKDMEGARNLLRIALQVLLVRAVNTVILASDEMRNLLPKDDPLLKKCIDPMDALVRSTIRWAQTVEQAT</sequence>
<dbReference type="SUPFAM" id="SSF53681">
    <property type="entry name" value="Aspartate/glutamate racemase"/>
    <property type="match status" value="2"/>
</dbReference>
<dbReference type="Pfam" id="PF01177">
    <property type="entry name" value="Asp_Glu_race"/>
    <property type="match status" value="1"/>
</dbReference>
<evidence type="ECO:0000313" key="2">
    <source>
        <dbReference type="EMBL" id="KAJ8755722.1"/>
    </source>
</evidence>
<comment type="caution">
    <text evidence="2">The sequence shown here is derived from an EMBL/GenBank/DDBJ whole genome shotgun (WGS) entry which is preliminary data.</text>
</comment>
<accession>A0AAV8STT1</accession>
<keyword evidence="3" id="KW-1185">Reference proteome</keyword>
<dbReference type="GO" id="GO:0047661">
    <property type="term" value="F:amino-acid racemase activity"/>
    <property type="evidence" value="ECO:0007669"/>
    <property type="project" value="InterPro"/>
</dbReference>
<dbReference type="PANTHER" id="PTHR21198">
    <property type="entry name" value="GLUTAMATE RACEMASE"/>
    <property type="match status" value="1"/>
</dbReference>
<evidence type="ECO:0008006" key="4">
    <source>
        <dbReference type="Google" id="ProtNLM"/>
    </source>
</evidence>
<dbReference type="EMBL" id="JAIWQS010000009">
    <property type="protein sequence ID" value="KAJ8755722.1"/>
    <property type="molecule type" value="Genomic_DNA"/>
</dbReference>
<dbReference type="PANTHER" id="PTHR21198:SF7">
    <property type="entry name" value="ASPARTATE-GLUTAMATE RACEMASE FAMILY"/>
    <property type="match status" value="1"/>
</dbReference>
<organism evidence="2 3">
    <name type="scientific">Erythroxylum novogranatense</name>
    <dbReference type="NCBI Taxonomy" id="1862640"/>
    <lineage>
        <taxon>Eukaryota</taxon>
        <taxon>Viridiplantae</taxon>
        <taxon>Streptophyta</taxon>
        <taxon>Embryophyta</taxon>
        <taxon>Tracheophyta</taxon>
        <taxon>Spermatophyta</taxon>
        <taxon>Magnoliopsida</taxon>
        <taxon>eudicotyledons</taxon>
        <taxon>Gunneridae</taxon>
        <taxon>Pentapetalae</taxon>
        <taxon>rosids</taxon>
        <taxon>fabids</taxon>
        <taxon>Malpighiales</taxon>
        <taxon>Erythroxylaceae</taxon>
        <taxon>Erythroxylum</taxon>
    </lineage>
</organism>